<dbReference type="InParanoid" id="C1E492"/>
<accession>C1E492</accession>
<protein>
    <submittedName>
        <fullName evidence="1">Uncharacterized protein</fullName>
    </submittedName>
</protein>
<dbReference type="GeneID" id="8242712"/>
<evidence type="ECO:0000313" key="2">
    <source>
        <dbReference type="Proteomes" id="UP000002009"/>
    </source>
</evidence>
<evidence type="ECO:0000313" key="1">
    <source>
        <dbReference type="EMBL" id="ACO63074.1"/>
    </source>
</evidence>
<dbReference type="RefSeq" id="XP_002501816.1">
    <property type="nucleotide sequence ID" value="XM_002501770.1"/>
</dbReference>
<dbReference type="EMBL" id="CP001325">
    <property type="protein sequence ID" value="ACO63074.1"/>
    <property type="molecule type" value="Genomic_DNA"/>
</dbReference>
<name>C1E492_MICCC</name>
<dbReference type="AlphaFoldDB" id="C1E492"/>
<keyword evidence="2" id="KW-1185">Reference proteome</keyword>
<proteinExistence type="predicted"/>
<gene>
    <name evidence="1" type="ORF">MICPUN_108120</name>
</gene>
<dbReference type="KEGG" id="mis:MICPUN_108120"/>
<dbReference type="Proteomes" id="UP000002009">
    <property type="component" value="Chromosome 4"/>
</dbReference>
<reference evidence="1 2" key="1">
    <citation type="journal article" date="2009" name="Science">
        <title>Green evolution and dynamic adaptations revealed by genomes of the marine picoeukaryotes Micromonas.</title>
        <authorList>
            <person name="Worden A.Z."/>
            <person name="Lee J.H."/>
            <person name="Mock T."/>
            <person name="Rouze P."/>
            <person name="Simmons M.P."/>
            <person name="Aerts A.L."/>
            <person name="Allen A.E."/>
            <person name="Cuvelier M.L."/>
            <person name="Derelle E."/>
            <person name="Everett M.V."/>
            <person name="Foulon E."/>
            <person name="Grimwood J."/>
            <person name="Gundlach H."/>
            <person name="Henrissat B."/>
            <person name="Napoli C."/>
            <person name="McDonald S.M."/>
            <person name="Parker M.S."/>
            <person name="Rombauts S."/>
            <person name="Salamov A."/>
            <person name="Von Dassow P."/>
            <person name="Badger J.H."/>
            <person name="Coutinho P.M."/>
            <person name="Demir E."/>
            <person name="Dubchak I."/>
            <person name="Gentemann C."/>
            <person name="Eikrem W."/>
            <person name="Gready J.E."/>
            <person name="John U."/>
            <person name="Lanier W."/>
            <person name="Lindquist E.A."/>
            <person name="Lucas S."/>
            <person name="Mayer K.F."/>
            <person name="Moreau H."/>
            <person name="Not F."/>
            <person name="Otillar R."/>
            <person name="Panaud O."/>
            <person name="Pangilinan J."/>
            <person name="Paulsen I."/>
            <person name="Piegu B."/>
            <person name="Poliakov A."/>
            <person name="Robbens S."/>
            <person name="Schmutz J."/>
            <person name="Toulza E."/>
            <person name="Wyss T."/>
            <person name="Zelensky A."/>
            <person name="Zhou K."/>
            <person name="Armbrust E.V."/>
            <person name="Bhattacharya D."/>
            <person name="Goodenough U.W."/>
            <person name="Van de Peer Y."/>
            <person name="Grigoriev I.V."/>
        </authorList>
    </citation>
    <scope>NUCLEOTIDE SEQUENCE [LARGE SCALE GENOMIC DNA]</scope>
    <source>
        <strain evidence="2">RCC299 / NOUM17</strain>
    </source>
</reference>
<organism evidence="1 2">
    <name type="scientific">Micromonas commoda (strain RCC299 / NOUM17 / CCMP2709)</name>
    <name type="common">Picoplanktonic green alga</name>
    <dbReference type="NCBI Taxonomy" id="296587"/>
    <lineage>
        <taxon>Eukaryota</taxon>
        <taxon>Viridiplantae</taxon>
        <taxon>Chlorophyta</taxon>
        <taxon>Mamiellophyceae</taxon>
        <taxon>Mamiellales</taxon>
        <taxon>Mamiellaceae</taxon>
        <taxon>Micromonas</taxon>
    </lineage>
</organism>
<sequence>MSFSIASSRILVVHAAPTSAVSRARNTAVSCRAGKGALSGGTVDLGRRELGAGLVGLLALASPARADEDADEFKMDYKNYNSGSSVPEAESDLVKRLKAKSEENKAKNDAERFNYDRQYSANMAIIKSSWTPDDEKDRERLGITRPAECDLPFFKDSPTCKKF</sequence>